<feature type="chain" id="PRO_5032556729" description="Nose resistant-to-fluoxetine protein N-terminal domain-containing protein" evidence="2">
    <location>
        <begin position="20"/>
        <end position="731"/>
    </location>
</feature>
<evidence type="ECO:0000256" key="2">
    <source>
        <dbReference type="SAM" id="SignalP"/>
    </source>
</evidence>
<dbReference type="InterPro" id="IPR002656">
    <property type="entry name" value="Acyl_transf_3_dom"/>
</dbReference>
<protein>
    <recommendedName>
        <fullName evidence="3">Nose resistant-to-fluoxetine protein N-terminal domain-containing protein</fullName>
    </recommendedName>
</protein>
<dbReference type="Proteomes" id="UP000663879">
    <property type="component" value="Unassembled WGS sequence"/>
</dbReference>
<dbReference type="OrthoDB" id="207378at2759"/>
<sequence>MKAIFLIIAICCAYEVVRTERIQTFLPLNFRDGIIYLNQQRQNHRHLLKNPSNLTVLNDLDLNTNQFILETLNKFFEDNDQSDVSQDCIIQLEQFYHGLRNKRQWAIRVIDSFGKVPSGIMNGNTVWLGEFSECRNISAYQGNWTGKYVLIAKPLLSYDPQNALPTGDLKLGICVPNKCTQHDIYEIINFAISMVPEKVISSLPFNLKFNETYVGIRDDKVLSNKAIITLSILGSIVVLVLLCTLYDLIKRFSYQIKCQNLSNNSTVVVNSETDELISTTNQENQNIDNEESFMLSIMHEPIFSQILISISAYTNTKKLFKVNSSKSEDFKCFHAIRVLSLAWVILGHSYIFSLAFVDNIADIIPVLKRFSFLIVSNAFFSVDSFFFLSGFLTCYTFLKEIERRNNQITFLFMLKYYFHRFWRLTPAYVIAYFISLNLSGYMGNGPQYPETGIESQKCHNQWWANILYINNFYGPENFCFGISWYLANDFQFHFFAPIILIPLALKKVFIAFGISIVLLVVNIVATALNVYYRQIEAAQFGQNFGDFFLKFYILPWYRMGPYIIGLLVGYAVIITKKKKLKISRFLNLAMWSFSILLTGLVVFGLYPDALGENPLSREARIMYQSFSKIAWSFAIGYMIYSCIMSSGGIVNKILSWSIWVPLSRVNYSAFLIHILVMMVFNANQEHLIHFQDSNMMFYFLSECIFTYALAYLFNIFFEQPWVALEKFIFKR</sequence>
<keyword evidence="1" id="KW-0812">Transmembrane</keyword>
<feature type="transmembrane region" description="Helical" evidence="1">
    <location>
        <begin position="552"/>
        <end position="573"/>
    </location>
</feature>
<feature type="transmembrane region" description="Helical" evidence="1">
    <location>
        <begin position="585"/>
        <end position="606"/>
    </location>
</feature>
<evidence type="ECO:0000259" key="3">
    <source>
        <dbReference type="SMART" id="SM00703"/>
    </source>
</evidence>
<evidence type="ECO:0000313" key="5">
    <source>
        <dbReference type="Proteomes" id="UP000663879"/>
    </source>
</evidence>
<feature type="transmembrane region" description="Helical" evidence="1">
    <location>
        <begin position="421"/>
        <end position="442"/>
    </location>
</feature>
<reference evidence="4" key="1">
    <citation type="submission" date="2021-02" db="EMBL/GenBank/DDBJ databases">
        <authorList>
            <person name="Nowell W R."/>
        </authorList>
    </citation>
    <scope>NUCLEOTIDE SEQUENCE</scope>
    <source>
        <strain evidence="4">Ploen Becks lab</strain>
    </source>
</reference>
<evidence type="ECO:0000313" key="4">
    <source>
        <dbReference type="EMBL" id="CAF0871536.1"/>
    </source>
</evidence>
<feature type="transmembrane region" description="Helical" evidence="1">
    <location>
        <begin position="629"/>
        <end position="653"/>
    </location>
</feature>
<feature type="domain" description="Nose resistant-to-fluoxetine protein N-terminal" evidence="3">
    <location>
        <begin position="85"/>
        <end position="202"/>
    </location>
</feature>
<accession>A0A813XJL0</accession>
<name>A0A813XJL0_9BILA</name>
<feature type="transmembrane region" description="Helical" evidence="1">
    <location>
        <begin position="508"/>
        <end position="532"/>
    </location>
</feature>
<dbReference type="EMBL" id="CAJNOC010001522">
    <property type="protein sequence ID" value="CAF0871536.1"/>
    <property type="molecule type" value="Genomic_DNA"/>
</dbReference>
<evidence type="ECO:0000256" key="1">
    <source>
        <dbReference type="SAM" id="Phobius"/>
    </source>
</evidence>
<feature type="transmembrane region" description="Helical" evidence="1">
    <location>
        <begin position="226"/>
        <end position="249"/>
    </location>
</feature>
<keyword evidence="2" id="KW-0732">Signal</keyword>
<dbReference type="Pfam" id="PF20146">
    <property type="entry name" value="NRF"/>
    <property type="match status" value="1"/>
</dbReference>
<feature type="transmembrane region" description="Helical" evidence="1">
    <location>
        <begin position="482"/>
        <end position="501"/>
    </location>
</feature>
<feature type="transmembrane region" description="Helical" evidence="1">
    <location>
        <begin position="695"/>
        <end position="717"/>
    </location>
</feature>
<feature type="signal peptide" evidence="2">
    <location>
        <begin position="1"/>
        <end position="19"/>
    </location>
</feature>
<gene>
    <name evidence="4" type="ORF">OXX778_LOCUS9956</name>
</gene>
<dbReference type="InterPro" id="IPR052728">
    <property type="entry name" value="O2_lipid_transport_reg"/>
</dbReference>
<feature type="transmembrane region" description="Helical" evidence="1">
    <location>
        <begin position="665"/>
        <end position="683"/>
    </location>
</feature>
<dbReference type="Pfam" id="PF01757">
    <property type="entry name" value="Acyl_transf_3"/>
    <property type="match status" value="1"/>
</dbReference>
<dbReference type="InterPro" id="IPR006621">
    <property type="entry name" value="Nose-resist-to-fluoxetine_N"/>
</dbReference>
<organism evidence="4 5">
    <name type="scientific">Brachionus calyciflorus</name>
    <dbReference type="NCBI Taxonomy" id="104777"/>
    <lineage>
        <taxon>Eukaryota</taxon>
        <taxon>Metazoa</taxon>
        <taxon>Spiralia</taxon>
        <taxon>Gnathifera</taxon>
        <taxon>Rotifera</taxon>
        <taxon>Eurotatoria</taxon>
        <taxon>Monogononta</taxon>
        <taxon>Pseudotrocha</taxon>
        <taxon>Ploima</taxon>
        <taxon>Brachionidae</taxon>
        <taxon>Brachionus</taxon>
    </lineage>
</organism>
<feature type="transmembrane region" description="Helical" evidence="1">
    <location>
        <begin position="377"/>
        <end position="398"/>
    </location>
</feature>
<proteinExistence type="predicted"/>
<keyword evidence="1" id="KW-0472">Membrane</keyword>
<dbReference type="PANTHER" id="PTHR11161">
    <property type="entry name" value="O-ACYLTRANSFERASE"/>
    <property type="match status" value="1"/>
</dbReference>
<comment type="caution">
    <text evidence="4">The sequence shown here is derived from an EMBL/GenBank/DDBJ whole genome shotgun (WGS) entry which is preliminary data.</text>
</comment>
<dbReference type="SMART" id="SM00703">
    <property type="entry name" value="NRF"/>
    <property type="match status" value="1"/>
</dbReference>
<dbReference type="AlphaFoldDB" id="A0A813XJL0"/>
<feature type="transmembrane region" description="Helical" evidence="1">
    <location>
        <begin position="335"/>
        <end position="357"/>
    </location>
</feature>
<dbReference type="PANTHER" id="PTHR11161:SF0">
    <property type="entry name" value="O-ACYLTRANSFERASE LIKE PROTEIN"/>
    <property type="match status" value="1"/>
</dbReference>
<dbReference type="GO" id="GO:0016747">
    <property type="term" value="F:acyltransferase activity, transferring groups other than amino-acyl groups"/>
    <property type="evidence" value="ECO:0007669"/>
    <property type="project" value="InterPro"/>
</dbReference>
<keyword evidence="5" id="KW-1185">Reference proteome</keyword>
<keyword evidence="1" id="KW-1133">Transmembrane helix</keyword>